<protein>
    <recommendedName>
        <fullName evidence="4">Trm112p-like protein</fullName>
    </recommendedName>
</protein>
<sequence length="128" mass="14505">MVRLITHNILTCAAKACVDSGKNYPLKFSNVQGIDIREQEFNADFIRNFFSKVDYGVLKETLLSLGDDSLKVDSVEDINTQPEEFIRLLHKVLLEMDITQGEMVCTNCQHSYQINEGIPNMLLGAHEI</sequence>
<dbReference type="GO" id="GO:0070476">
    <property type="term" value="P:rRNA (guanine-N7)-methylation"/>
    <property type="evidence" value="ECO:0007669"/>
    <property type="project" value="TreeGrafter"/>
</dbReference>
<comment type="caution">
    <text evidence="2">The sequence shown here is derived from an EMBL/GenBank/DDBJ whole genome shotgun (WGS) entry which is preliminary data.</text>
</comment>
<dbReference type="AlphaFoldDB" id="A0A4T0FV19"/>
<evidence type="ECO:0000313" key="3">
    <source>
        <dbReference type="Proteomes" id="UP000310189"/>
    </source>
</evidence>
<dbReference type="GO" id="GO:0046982">
    <property type="term" value="F:protein heterodimerization activity"/>
    <property type="evidence" value="ECO:0007669"/>
    <property type="project" value="InterPro"/>
</dbReference>
<dbReference type="Proteomes" id="UP000310189">
    <property type="component" value="Unassembled WGS sequence"/>
</dbReference>
<keyword evidence="3" id="KW-1185">Reference proteome</keyword>
<comment type="similarity">
    <text evidence="1">Belongs to the TRM112 family.</text>
</comment>
<organism evidence="2 3">
    <name type="scientific">Wallemia hederae</name>
    <dbReference type="NCBI Taxonomy" id="1540922"/>
    <lineage>
        <taxon>Eukaryota</taxon>
        <taxon>Fungi</taxon>
        <taxon>Dikarya</taxon>
        <taxon>Basidiomycota</taxon>
        <taxon>Wallemiomycotina</taxon>
        <taxon>Wallemiomycetes</taxon>
        <taxon>Wallemiales</taxon>
        <taxon>Wallemiaceae</taxon>
        <taxon>Wallemia</taxon>
    </lineage>
</organism>
<dbReference type="EMBL" id="SPNW01000011">
    <property type="protein sequence ID" value="TIA91594.1"/>
    <property type="molecule type" value="Genomic_DNA"/>
</dbReference>
<dbReference type="InterPro" id="IPR005651">
    <property type="entry name" value="Trm112-like"/>
</dbReference>
<accession>A0A4T0FV19</accession>
<evidence type="ECO:0000256" key="1">
    <source>
        <dbReference type="ARBA" id="ARBA00007980"/>
    </source>
</evidence>
<evidence type="ECO:0000313" key="2">
    <source>
        <dbReference type="EMBL" id="TIA91594.1"/>
    </source>
</evidence>
<dbReference type="PANTHER" id="PTHR12773:SF0">
    <property type="entry name" value="MULTIFUNCTIONAL METHYLTRANSFERASE SUBUNIT TRM112-LIKE PROTEIN"/>
    <property type="match status" value="1"/>
</dbReference>
<reference evidence="2 3" key="1">
    <citation type="submission" date="2019-03" db="EMBL/GenBank/DDBJ databases">
        <title>Sequencing 23 genomes of Wallemia ichthyophaga.</title>
        <authorList>
            <person name="Gostincar C."/>
        </authorList>
    </citation>
    <scope>NUCLEOTIDE SEQUENCE [LARGE SCALE GENOMIC DNA]</scope>
    <source>
        <strain evidence="2 3">EXF-5753</strain>
    </source>
</reference>
<dbReference type="GO" id="GO:0030488">
    <property type="term" value="P:tRNA methylation"/>
    <property type="evidence" value="ECO:0007669"/>
    <property type="project" value="TreeGrafter"/>
</dbReference>
<evidence type="ECO:0008006" key="4">
    <source>
        <dbReference type="Google" id="ProtNLM"/>
    </source>
</evidence>
<name>A0A4T0FV19_9BASI</name>
<dbReference type="PANTHER" id="PTHR12773">
    <property type="entry name" value="UPF0315 PROTEIN-RELATED"/>
    <property type="match status" value="1"/>
</dbReference>
<dbReference type="Gene3D" id="2.20.25.10">
    <property type="match status" value="1"/>
</dbReference>
<dbReference type="Pfam" id="PF03966">
    <property type="entry name" value="Trm112p"/>
    <property type="match status" value="1"/>
</dbReference>
<dbReference type="SUPFAM" id="SSF158997">
    <property type="entry name" value="Trm112p-like"/>
    <property type="match status" value="1"/>
</dbReference>
<dbReference type="OrthoDB" id="2187549at2759"/>
<dbReference type="InterPro" id="IPR039127">
    <property type="entry name" value="Trm112"/>
</dbReference>
<proteinExistence type="inferred from homology"/>
<gene>
    <name evidence="2" type="ORF">E3P99_01004</name>
</gene>